<accession>A0A644ZMA8</accession>
<dbReference type="GO" id="GO:0016747">
    <property type="term" value="F:acyltransferase activity, transferring groups other than amino-acyl groups"/>
    <property type="evidence" value="ECO:0007669"/>
    <property type="project" value="InterPro"/>
</dbReference>
<sequence length="321" mass="36846">MKRDVTIDIAKGIGIITVVWAHLTVACPIKEEIYWFHMPLFFLLSGYFHHQKSNEVLAFLKKKFKAYIIPYIFFFLLAEICFITIYTALGLSDKIFISPSIIIRPYGVLTPLWFFISIFWVSIIYFLICKYSKKESWIHILSIALALIGYTLYKFKIHIPLYIDSSISMVLFYHIGKSLNTHSLLNKSTSNTLWIMFASIVSLAIAAILNSRVDIMINQLGSNLFVYIMAALAGSLFTLIISRYLTYVPYISNVMAYLGRNTLSIFALHMLCFEIGRHLLGFPLLEESTYVDGIYMTIFAIASSLLIAIPLKRIVPFVYNR</sequence>
<gene>
    <name evidence="3" type="ORF">SDC9_88722</name>
</gene>
<name>A0A644ZMA8_9ZZZZ</name>
<feature type="transmembrane region" description="Helical" evidence="1">
    <location>
        <begin position="111"/>
        <end position="129"/>
    </location>
</feature>
<evidence type="ECO:0000256" key="1">
    <source>
        <dbReference type="SAM" id="Phobius"/>
    </source>
</evidence>
<feature type="transmembrane region" description="Helical" evidence="1">
    <location>
        <begin position="293"/>
        <end position="311"/>
    </location>
</feature>
<feature type="transmembrane region" description="Helical" evidence="1">
    <location>
        <begin position="71"/>
        <end position="91"/>
    </location>
</feature>
<feature type="transmembrane region" description="Helical" evidence="1">
    <location>
        <begin position="188"/>
        <end position="209"/>
    </location>
</feature>
<feature type="transmembrane region" description="Helical" evidence="1">
    <location>
        <begin position="33"/>
        <end position="50"/>
    </location>
</feature>
<dbReference type="AlphaFoldDB" id="A0A644ZMA8"/>
<dbReference type="PROSITE" id="PS51257">
    <property type="entry name" value="PROKAR_LIPOPROTEIN"/>
    <property type="match status" value="1"/>
</dbReference>
<dbReference type="InterPro" id="IPR002656">
    <property type="entry name" value="Acyl_transf_3_dom"/>
</dbReference>
<evidence type="ECO:0000313" key="3">
    <source>
        <dbReference type="EMBL" id="MPM42060.1"/>
    </source>
</evidence>
<feature type="transmembrane region" description="Helical" evidence="1">
    <location>
        <begin position="224"/>
        <end position="245"/>
    </location>
</feature>
<reference evidence="3" key="1">
    <citation type="submission" date="2019-08" db="EMBL/GenBank/DDBJ databases">
        <authorList>
            <person name="Kucharzyk K."/>
            <person name="Murdoch R.W."/>
            <person name="Higgins S."/>
            <person name="Loffler F."/>
        </authorList>
    </citation>
    <scope>NUCLEOTIDE SEQUENCE</scope>
</reference>
<keyword evidence="1" id="KW-0472">Membrane</keyword>
<dbReference type="EMBL" id="VSSQ01009589">
    <property type="protein sequence ID" value="MPM42060.1"/>
    <property type="molecule type" value="Genomic_DNA"/>
</dbReference>
<comment type="caution">
    <text evidence="3">The sequence shown here is derived from an EMBL/GenBank/DDBJ whole genome shotgun (WGS) entry which is preliminary data.</text>
</comment>
<keyword evidence="1" id="KW-0812">Transmembrane</keyword>
<dbReference type="Pfam" id="PF01757">
    <property type="entry name" value="Acyl_transf_3"/>
    <property type="match status" value="1"/>
</dbReference>
<dbReference type="PANTHER" id="PTHR37312">
    <property type="entry name" value="MEMBRANE-BOUND ACYLTRANSFERASE YKRP-RELATED"/>
    <property type="match status" value="1"/>
</dbReference>
<dbReference type="InterPro" id="IPR052734">
    <property type="entry name" value="Nod_factor_acetyltransferase"/>
</dbReference>
<feature type="transmembrane region" description="Helical" evidence="1">
    <location>
        <begin position="136"/>
        <end position="153"/>
    </location>
</feature>
<evidence type="ECO:0000259" key="2">
    <source>
        <dbReference type="Pfam" id="PF01757"/>
    </source>
</evidence>
<dbReference type="PANTHER" id="PTHR37312:SF1">
    <property type="entry name" value="MEMBRANE-BOUND ACYLTRANSFERASE YKRP-RELATED"/>
    <property type="match status" value="1"/>
</dbReference>
<proteinExistence type="predicted"/>
<protein>
    <recommendedName>
        <fullName evidence="2">Acyltransferase 3 domain-containing protein</fullName>
    </recommendedName>
</protein>
<keyword evidence="1" id="KW-1133">Transmembrane helix</keyword>
<organism evidence="3">
    <name type="scientific">bioreactor metagenome</name>
    <dbReference type="NCBI Taxonomy" id="1076179"/>
    <lineage>
        <taxon>unclassified sequences</taxon>
        <taxon>metagenomes</taxon>
        <taxon>ecological metagenomes</taxon>
    </lineage>
</organism>
<feature type="domain" description="Acyltransferase 3" evidence="2">
    <location>
        <begin position="6"/>
        <end position="311"/>
    </location>
</feature>